<reference evidence="4" key="3">
    <citation type="submission" date="2020-12" db="UniProtKB">
        <authorList>
            <consortium name="EnsemblPlants"/>
        </authorList>
    </citation>
    <scope>IDENTIFICATION</scope>
</reference>
<dbReference type="PaxDb" id="3218-PP1S362_7V6.1"/>
<feature type="region of interest" description="Disordered" evidence="2">
    <location>
        <begin position="80"/>
        <end position="102"/>
    </location>
</feature>
<keyword evidence="1" id="KW-0175">Coiled coil</keyword>
<evidence type="ECO:0000313" key="3">
    <source>
        <dbReference type="EMBL" id="PNR49986.1"/>
    </source>
</evidence>
<dbReference type="PANTHER" id="PTHR33566:SF1">
    <property type="entry name" value="EN_SPM-LIKE TRANSPOSON-RELATED"/>
    <property type="match status" value="1"/>
</dbReference>
<feature type="coiled-coil region" evidence="1">
    <location>
        <begin position="1216"/>
        <end position="1264"/>
    </location>
</feature>
<evidence type="ECO:0000256" key="1">
    <source>
        <dbReference type="SAM" id="Coils"/>
    </source>
</evidence>
<dbReference type="Gramene" id="Pp3c8_21182V3.2">
    <property type="protein sequence ID" value="Pp3c8_21182V3.2"/>
    <property type="gene ID" value="Pp3c8_21182"/>
</dbReference>
<protein>
    <submittedName>
        <fullName evidence="3 4">Uncharacterized protein</fullName>
    </submittedName>
</protein>
<dbReference type="Proteomes" id="UP000006727">
    <property type="component" value="Chromosome 8"/>
</dbReference>
<proteinExistence type="predicted"/>
<reference evidence="3 5" key="2">
    <citation type="journal article" date="2018" name="Plant J.">
        <title>The Physcomitrella patens chromosome-scale assembly reveals moss genome structure and evolution.</title>
        <authorList>
            <person name="Lang D."/>
            <person name="Ullrich K.K."/>
            <person name="Murat F."/>
            <person name="Fuchs J."/>
            <person name="Jenkins J."/>
            <person name="Haas F.B."/>
            <person name="Piednoel M."/>
            <person name="Gundlach H."/>
            <person name="Van Bel M."/>
            <person name="Meyberg R."/>
            <person name="Vives C."/>
            <person name="Morata J."/>
            <person name="Symeonidi A."/>
            <person name="Hiss M."/>
            <person name="Muchero W."/>
            <person name="Kamisugi Y."/>
            <person name="Saleh O."/>
            <person name="Blanc G."/>
            <person name="Decker E.L."/>
            <person name="van Gessel N."/>
            <person name="Grimwood J."/>
            <person name="Hayes R.D."/>
            <person name="Graham S.W."/>
            <person name="Gunter L.E."/>
            <person name="McDaniel S.F."/>
            <person name="Hoernstein S.N.W."/>
            <person name="Larsson A."/>
            <person name="Li F.W."/>
            <person name="Perroud P.F."/>
            <person name="Phillips J."/>
            <person name="Ranjan P."/>
            <person name="Rokshar D.S."/>
            <person name="Rothfels C.J."/>
            <person name="Schneider L."/>
            <person name="Shu S."/>
            <person name="Stevenson D.W."/>
            <person name="Thummler F."/>
            <person name="Tillich M."/>
            <person name="Villarreal Aguilar J.C."/>
            <person name="Widiez T."/>
            <person name="Wong G.K."/>
            <person name="Wymore A."/>
            <person name="Zhang Y."/>
            <person name="Zimmer A.D."/>
            <person name="Quatrano R.S."/>
            <person name="Mayer K.F.X."/>
            <person name="Goodstein D."/>
            <person name="Casacuberta J.M."/>
            <person name="Vandepoele K."/>
            <person name="Reski R."/>
            <person name="Cuming A.C."/>
            <person name="Tuskan G.A."/>
            <person name="Maumus F."/>
            <person name="Salse J."/>
            <person name="Schmutz J."/>
            <person name="Rensing S.A."/>
        </authorList>
    </citation>
    <scope>NUCLEOTIDE SEQUENCE [LARGE SCALE GENOMIC DNA]</scope>
    <source>
        <strain evidence="4 5">cv. Gransden 2004</strain>
    </source>
</reference>
<feature type="compositionally biased region" description="Basic and acidic residues" evidence="2">
    <location>
        <begin position="80"/>
        <end position="89"/>
    </location>
</feature>
<evidence type="ECO:0000313" key="5">
    <source>
        <dbReference type="Proteomes" id="UP000006727"/>
    </source>
</evidence>
<dbReference type="EMBL" id="ABEU02000008">
    <property type="protein sequence ID" value="PNR49986.1"/>
    <property type="molecule type" value="Genomic_DNA"/>
</dbReference>
<sequence length="1649" mass="185571">MHEEETSPTVFAGLKRKLFSSAAVGTHPQVSHALKALARRRINTNKGLDLIREAQQKHNELDIIREQQKQNEFEIIRKQQEQNESKEQGENPSPLEGLGLHDDHCADTKAVDQLVQTVICPNYTPFSALAYLMDDALEEVSKLSSEKLSLISVELDQKQGKIIIFDTSKGLDSISISGWGASSSQKLESQGRCQNLNQGLSSANYGAISAGLYLGGSITISSRTKPLEDVSTLYLSRSTWDGARSLTIGKRIGEVRSGTMEEENNSPHGSFRKVEITDLRLEVMQWNIEELRRKLKDFFFPLIQESCEYDSRGSLAKPVTFMAMGLNLATIHWGQTAIAKSLSGDRKPFVIHMHLTDGAEGRKGNATITFHYFPLIMGKESMSELRRRLYEDNPKIAIETYKLQRFSRVTVRWRGRLLLEENWKTISFLEGCKDLTLQQQQCYNRVIAFIDLDSGFLTTPSKVSLVADHCFTKSLMSCMLSQDSDESLRVKVDVSIQGQGWPLTPQLLGLEYHNWIQDCNRKYDTDEARNDQSKQIQHTCITKPHNKVELGIKYPVFQVAWSMKIQNLELNTRDPNRGPIRLKLVENNAPQPFFTLECFVLTDSQGTSGSAHIICRPIYVSKDQGSTLVDGVDPTFYLRESKAFSLDESFATKFQEIDEITWSRYESELFGDYPAYVELLNEIEMHEFGLNGVIPINSSVEAGFQLPKEILAVVRPRSCARANSKNETSCSIEQRSIVFGVMELNLEVRFINKYISDEDALTEEQVTTSKTVYNCTTKPCVRKGVQGLYSFVTNGTDLNTLFTTMGTYLLAFSVVGEKHRNVAPAVARINVSACEEVEHWQLCSHPDACFKHPNHWKLKNIVTRIGKVIESPLYLSGFDVYNNRVALSNVPEELHFKVGQLDGEFLELSVAIPRECISLSANNATLELKDIEIGGGCLAQIATTYAAQLWILIHNFPVASYILTVLPGEPASVALTECDRLDNCLRPGQMIEKFVIQAFDDFKNVVENGSEIRVGLEGLQLVDKRGSRRQVVENGCIHLGGLLKVTAEYNSRGTITVQSDKGRSLLALNFHTVYRSLRILKEPEEAYTGSQLEGLKVQVIDEDGNVDTKMDGSLHYLTVDWNSKLSIPLVCGVCSLPPINLPLVPGSWYGRVAHAVHPELFCALEVQVVSKLPSDNHLIPATPPNQPCLLMSLPQQLQLNWNVKKEIDEKIESYPLRETSTQREEYERQLKDFIDRNTKMQRKLREQGRKVKRAEEELGILKRTKMEVDDMEALWKVELKTFESVSKAAEVQKDAKALCPSSQNNNTASQVIELLQKQGDPPGSHAASVLLEAVVNNGNVFAAGGPGSDILGIVALLACVDNDILNRALVDFLGIEKMLMIVCRSEEGLKYLEKLESQSSMVDDLTLHAFARSRNRRINGTFRALVLNEASFYKRKDGLPSVNEGHPQKLLLIPDPWPRDAPCPKGYIGYAVNLLRFNPQQLECYATSAKHSLRESLFFQLFSYLQVYDTKEHMLAAQQFHTTGAVSLDGGLIHGKTYLEHVFGEEPAVKFPVLREEKHEYQQTDSMLSSPNCPYHDKKVSTNMLELELTHRIKALHEETGYTNLCLLIKKMETKLVRARSKITVIVKEVNQEEDKKAEILRKVAELED</sequence>
<dbReference type="EnsemblPlants" id="Pp3c8_21182V3.2">
    <property type="protein sequence ID" value="Pp3c8_21182V3.2"/>
    <property type="gene ID" value="Pp3c8_21182"/>
</dbReference>
<dbReference type="EnsemblPlants" id="Pp3c8_21182V3.1">
    <property type="protein sequence ID" value="Pp3c8_21182V3.1"/>
    <property type="gene ID" value="Pp3c8_21182"/>
</dbReference>
<keyword evidence="5" id="KW-1185">Reference proteome</keyword>
<evidence type="ECO:0000256" key="2">
    <source>
        <dbReference type="SAM" id="MobiDB-lite"/>
    </source>
</evidence>
<name>A0A2K1K882_PHYPA</name>
<accession>A0A2K1K882</accession>
<dbReference type="FunCoup" id="A0A2K1K882">
    <property type="interactions" value="111"/>
</dbReference>
<evidence type="ECO:0000313" key="4">
    <source>
        <dbReference type="EnsemblPlants" id="Pp3c8_21182V3.1"/>
    </source>
</evidence>
<dbReference type="EnsemblPlants" id="Pp3c8_21182V3.3">
    <property type="protein sequence ID" value="Pp3c8_21182V3.3"/>
    <property type="gene ID" value="Pp3c8_21182"/>
</dbReference>
<reference evidence="3 5" key="1">
    <citation type="journal article" date="2008" name="Science">
        <title>The Physcomitrella genome reveals evolutionary insights into the conquest of land by plants.</title>
        <authorList>
            <person name="Rensing S."/>
            <person name="Lang D."/>
            <person name="Zimmer A."/>
            <person name="Terry A."/>
            <person name="Salamov A."/>
            <person name="Shapiro H."/>
            <person name="Nishiyama T."/>
            <person name="Perroud P.-F."/>
            <person name="Lindquist E."/>
            <person name="Kamisugi Y."/>
            <person name="Tanahashi T."/>
            <person name="Sakakibara K."/>
            <person name="Fujita T."/>
            <person name="Oishi K."/>
            <person name="Shin-I T."/>
            <person name="Kuroki Y."/>
            <person name="Toyoda A."/>
            <person name="Suzuki Y."/>
            <person name="Hashimoto A."/>
            <person name="Yamaguchi K."/>
            <person name="Sugano A."/>
            <person name="Kohara Y."/>
            <person name="Fujiyama A."/>
            <person name="Anterola A."/>
            <person name="Aoki S."/>
            <person name="Ashton N."/>
            <person name="Barbazuk W.B."/>
            <person name="Barker E."/>
            <person name="Bennetzen J."/>
            <person name="Bezanilla M."/>
            <person name="Blankenship R."/>
            <person name="Cho S.H."/>
            <person name="Dutcher S."/>
            <person name="Estelle M."/>
            <person name="Fawcett J.A."/>
            <person name="Gundlach H."/>
            <person name="Hanada K."/>
            <person name="Heyl A."/>
            <person name="Hicks K.A."/>
            <person name="Hugh J."/>
            <person name="Lohr M."/>
            <person name="Mayer K."/>
            <person name="Melkozernov A."/>
            <person name="Murata T."/>
            <person name="Nelson D."/>
            <person name="Pils B."/>
            <person name="Prigge M."/>
            <person name="Reiss B."/>
            <person name="Renner T."/>
            <person name="Rombauts S."/>
            <person name="Rushton P."/>
            <person name="Sanderfoot A."/>
            <person name="Schween G."/>
            <person name="Shiu S.-H."/>
            <person name="Stueber K."/>
            <person name="Theodoulou F.L."/>
            <person name="Tu H."/>
            <person name="Van de Peer Y."/>
            <person name="Verrier P.J."/>
            <person name="Waters E."/>
            <person name="Wood A."/>
            <person name="Yang L."/>
            <person name="Cove D."/>
            <person name="Cuming A."/>
            <person name="Hasebe M."/>
            <person name="Lucas S."/>
            <person name="Mishler D.B."/>
            <person name="Reski R."/>
            <person name="Grigoriev I."/>
            <person name="Quatrano R.S."/>
            <person name="Boore J.L."/>
        </authorList>
    </citation>
    <scope>NUCLEOTIDE SEQUENCE [LARGE SCALE GENOMIC DNA]</scope>
    <source>
        <strain evidence="4 5">cv. Gransden 2004</strain>
    </source>
</reference>
<gene>
    <name evidence="4" type="primary">LOC112285361</name>
    <name evidence="3" type="ORF">PHYPA_011883</name>
</gene>
<dbReference type="SMR" id="A0A2K1K882"/>
<dbReference type="Gramene" id="Pp3c8_21182V3.1">
    <property type="protein sequence ID" value="Pp3c8_21182V3.1"/>
    <property type="gene ID" value="Pp3c8_21182"/>
</dbReference>
<dbReference type="RefSeq" id="XP_024381874.1">
    <property type="nucleotide sequence ID" value="XM_024526106.2"/>
</dbReference>
<dbReference type="Gramene" id="Pp3c8_21182V3.3">
    <property type="protein sequence ID" value="Pp3c8_21182V3.3"/>
    <property type="gene ID" value="Pp3c8_21182"/>
</dbReference>
<organism evidence="3">
    <name type="scientific">Physcomitrium patens</name>
    <name type="common">Spreading-leaved earth moss</name>
    <name type="synonym">Physcomitrella patens</name>
    <dbReference type="NCBI Taxonomy" id="3218"/>
    <lineage>
        <taxon>Eukaryota</taxon>
        <taxon>Viridiplantae</taxon>
        <taxon>Streptophyta</taxon>
        <taxon>Embryophyta</taxon>
        <taxon>Bryophyta</taxon>
        <taxon>Bryophytina</taxon>
        <taxon>Bryopsida</taxon>
        <taxon>Funariidae</taxon>
        <taxon>Funariales</taxon>
        <taxon>Funariaceae</taxon>
        <taxon>Physcomitrium</taxon>
    </lineage>
</organism>
<dbReference type="PANTHER" id="PTHR33566">
    <property type="entry name" value="EN/SPM-LIKE TRANSPOSON-RELATED"/>
    <property type="match status" value="1"/>
</dbReference>
<dbReference type="GeneID" id="112285361"/>